<keyword evidence="4" id="KW-1185">Reference proteome</keyword>
<evidence type="ECO:0000313" key="3">
    <source>
        <dbReference type="EMBL" id="GHG12823.1"/>
    </source>
</evidence>
<feature type="domain" description="Trehalase-like N-terminal" evidence="2">
    <location>
        <begin position="18"/>
        <end position="150"/>
    </location>
</feature>
<sequence length="622" mass="68343">MSLIPAPRKPAEMPLPKRRAGRIEDHAYLGNMRTGALVDRDGSVAWMGLPRFDSKTHFTSILGTEDHGLWRIGPVGPDGAAPAADRRRYLEDTLILESVWTTEAGTVKVIDFMPTTGDAAQLVRIVQGVSGRVAMRSVLRARTGYGRTTPQLVFGGRRVSASLDEGRLWLDADVHLGARGDDLHSEFAVSEGEQVAFTLSWQPDQTPPALPAPAALLRQSADFWTTWASRCTHTGARRDEVIRSLIVLKALTYEPTGAMVAAPSVSLPEEIGGTRNWSYVYCWLRDSAFAAEVLAEFGYRQEVQDWIGWLTTVIGDDFDNLQIMYGVGGERDLAEEELDWLPGHAGSRPVRIGNGAAGQLQLDVFGEVVCALYKAQQRYPDLAPAVAPLITGLVQCVETLWREPDEGIWEIRGPRRHFVHSKIMAWAALDRAVRFTEAGHMDGPLEHWRALRDEIHRDVCEKGYHPQRNTFTQYYGSTELDAALLHALNSGFLPADDKRVIGTIEAVQRDLSIKGGYLLRYRTSDDGPGVDGLTGHEGTFLIGMGWQIVALRSIGRLVEAEILTDALLHASNDVGLLSEEWDPHAEQQLGNFPQAFSHIAALLALAVTPTAAEPDSAGVAVR</sequence>
<dbReference type="InterPro" id="IPR011613">
    <property type="entry name" value="GH15-like"/>
</dbReference>
<dbReference type="PANTHER" id="PTHR31616">
    <property type="entry name" value="TREHALASE"/>
    <property type="match status" value="1"/>
</dbReference>
<evidence type="ECO:0000259" key="2">
    <source>
        <dbReference type="Pfam" id="PF19291"/>
    </source>
</evidence>
<reference evidence="3" key="2">
    <citation type="submission" date="2020-09" db="EMBL/GenBank/DDBJ databases">
        <authorList>
            <person name="Sun Q."/>
            <person name="Ohkuma M."/>
        </authorList>
    </citation>
    <scope>NUCLEOTIDE SEQUENCE</scope>
    <source>
        <strain evidence="3">JCM 4122</strain>
    </source>
</reference>
<dbReference type="GO" id="GO:0005975">
    <property type="term" value="P:carbohydrate metabolic process"/>
    <property type="evidence" value="ECO:0007669"/>
    <property type="project" value="InterPro"/>
</dbReference>
<feature type="domain" description="GH15-like" evidence="1">
    <location>
        <begin position="236"/>
        <end position="546"/>
    </location>
</feature>
<evidence type="ECO:0000313" key="4">
    <source>
        <dbReference type="Proteomes" id="UP000632849"/>
    </source>
</evidence>
<dbReference type="GO" id="GO:0004553">
    <property type="term" value="F:hydrolase activity, hydrolyzing O-glycosyl compounds"/>
    <property type="evidence" value="ECO:0007669"/>
    <property type="project" value="TreeGrafter"/>
</dbReference>
<dbReference type="Pfam" id="PF00723">
    <property type="entry name" value="Glyco_hydro_15"/>
    <property type="match status" value="2"/>
</dbReference>
<accession>A0A919BUW4</accession>
<reference evidence="3" key="1">
    <citation type="journal article" date="2014" name="Int. J. Syst. Evol. Microbiol.">
        <title>Complete genome sequence of Corynebacterium casei LMG S-19264T (=DSM 44701T), isolated from a smear-ripened cheese.</title>
        <authorList>
            <consortium name="US DOE Joint Genome Institute (JGI-PGF)"/>
            <person name="Walter F."/>
            <person name="Albersmeier A."/>
            <person name="Kalinowski J."/>
            <person name="Ruckert C."/>
        </authorList>
    </citation>
    <scope>NUCLEOTIDE SEQUENCE</scope>
    <source>
        <strain evidence="3">JCM 4122</strain>
    </source>
</reference>
<gene>
    <name evidence="3" type="ORF">GCM10017667_53040</name>
</gene>
<dbReference type="Gene3D" id="1.50.10.10">
    <property type="match status" value="1"/>
</dbReference>
<organism evidence="3 4">
    <name type="scientific">Streptomyces filamentosus</name>
    <name type="common">Streptomyces roseosporus</name>
    <dbReference type="NCBI Taxonomy" id="67294"/>
    <lineage>
        <taxon>Bacteria</taxon>
        <taxon>Bacillati</taxon>
        <taxon>Actinomycetota</taxon>
        <taxon>Actinomycetes</taxon>
        <taxon>Kitasatosporales</taxon>
        <taxon>Streptomycetaceae</taxon>
        <taxon>Streptomyces</taxon>
    </lineage>
</organism>
<dbReference type="InterPro" id="IPR045582">
    <property type="entry name" value="Trehalase-like_N"/>
</dbReference>
<name>A0A919BUW4_STRFL</name>
<dbReference type="InterPro" id="IPR008928">
    <property type="entry name" value="6-hairpin_glycosidase_sf"/>
</dbReference>
<dbReference type="InterPro" id="IPR012341">
    <property type="entry name" value="6hp_glycosidase-like_sf"/>
</dbReference>
<proteinExistence type="predicted"/>
<dbReference type="SUPFAM" id="SSF48208">
    <property type="entry name" value="Six-hairpin glycosidases"/>
    <property type="match status" value="1"/>
</dbReference>
<dbReference type="EMBL" id="BNBE01000002">
    <property type="protein sequence ID" value="GHG12823.1"/>
    <property type="molecule type" value="Genomic_DNA"/>
</dbReference>
<dbReference type="Pfam" id="PF19291">
    <property type="entry name" value="TREH_N"/>
    <property type="match status" value="1"/>
</dbReference>
<dbReference type="Proteomes" id="UP000632849">
    <property type="component" value="Unassembled WGS sequence"/>
</dbReference>
<comment type="caution">
    <text evidence="3">The sequence shown here is derived from an EMBL/GenBank/DDBJ whole genome shotgun (WGS) entry which is preliminary data.</text>
</comment>
<dbReference type="AlphaFoldDB" id="A0A919BUW4"/>
<evidence type="ECO:0000259" key="1">
    <source>
        <dbReference type="Pfam" id="PF00723"/>
    </source>
</evidence>
<dbReference type="PANTHER" id="PTHR31616:SF0">
    <property type="entry name" value="GLUCAN 1,4-ALPHA-GLUCOSIDASE"/>
    <property type="match status" value="1"/>
</dbReference>
<feature type="domain" description="GH15-like" evidence="1">
    <location>
        <begin position="571"/>
        <end position="604"/>
    </location>
</feature>
<protein>
    <submittedName>
        <fullName evidence="3">Glucoamylase</fullName>
    </submittedName>
</protein>